<evidence type="ECO:0000313" key="3">
    <source>
        <dbReference type="EMBL" id="KAG0150832.1"/>
    </source>
</evidence>
<sequence length="91" mass="10195">LTCADTAKAHEPSTISKYWLAINAYFKFCSDSNLPYSASKDNLCAFVSMMCRTTSHRTHDLISPRTVSTYLSGIAAFFKRDYPNIQSLTNS</sequence>
<dbReference type="InterPro" id="IPR004107">
    <property type="entry name" value="Integrase_SAM-like_N"/>
</dbReference>
<feature type="domain" description="Integrase SAM-like N-terminal" evidence="2">
    <location>
        <begin position="9"/>
        <end position="80"/>
    </location>
</feature>
<keyword evidence="4" id="KW-1185">Reference proteome</keyword>
<dbReference type="GO" id="GO:0015074">
    <property type="term" value="P:DNA integration"/>
    <property type="evidence" value="ECO:0007669"/>
    <property type="project" value="InterPro"/>
</dbReference>
<dbReference type="EMBL" id="MU167217">
    <property type="protein sequence ID" value="KAG0150832.1"/>
    <property type="molecule type" value="Genomic_DNA"/>
</dbReference>
<evidence type="ECO:0000313" key="4">
    <source>
        <dbReference type="Proteomes" id="UP000886653"/>
    </source>
</evidence>
<gene>
    <name evidence="3" type="ORF">CROQUDRAFT_10968</name>
</gene>
<organism evidence="3 4">
    <name type="scientific">Cronartium quercuum f. sp. fusiforme G11</name>
    <dbReference type="NCBI Taxonomy" id="708437"/>
    <lineage>
        <taxon>Eukaryota</taxon>
        <taxon>Fungi</taxon>
        <taxon>Dikarya</taxon>
        <taxon>Basidiomycota</taxon>
        <taxon>Pucciniomycotina</taxon>
        <taxon>Pucciniomycetes</taxon>
        <taxon>Pucciniales</taxon>
        <taxon>Coleosporiaceae</taxon>
        <taxon>Cronartium</taxon>
    </lineage>
</organism>
<proteinExistence type="predicted"/>
<evidence type="ECO:0000259" key="2">
    <source>
        <dbReference type="Pfam" id="PF13495"/>
    </source>
</evidence>
<dbReference type="Pfam" id="PF13495">
    <property type="entry name" value="Phage_int_SAM_4"/>
    <property type="match status" value="1"/>
</dbReference>
<keyword evidence="1" id="KW-0238">DNA-binding</keyword>
<evidence type="ECO:0000256" key="1">
    <source>
        <dbReference type="ARBA" id="ARBA00023125"/>
    </source>
</evidence>
<dbReference type="Gene3D" id="1.10.150.130">
    <property type="match status" value="1"/>
</dbReference>
<name>A0A9P6TFW6_9BASI</name>
<protein>
    <recommendedName>
        <fullName evidence="2">Integrase SAM-like N-terminal domain-containing protein</fullName>
    </recommendedName>
</protein>
<feature type="non-terminal residue" evidence="3">
    <location>
        <position position="1"/>
    </location>
</feature>
<comment type="caution">
    <text evidence="3">The sequence shown here is derived from an EMBL/GenBank/DDBJ whole genome shotgun (WGS) entry which is preliminary data.</text>
</comment>
<feature type="non-terminal residue" evidence="3">
    <location>
        <position position="91"/>
    </location>
</feature>
<reference evidence="3" key="1">
    <citation type="submission" date="2013-11" db="EMBL/GenBank/DDBJ databases">
        <title>Genome sequence of the fusiform rust pathogen reveals effectors for host alternation and coevolution with pine.</title>
        <authorList>
            <consortium name="DOE Joint Genome Institute"/>
            <person name="Smith K."/>
            <person name="Pendleton A."/>
            <person name="Kubisiak T."/>
            <person name="Anderson C."/>
            <person name="Salamov A."/>
            <person name="Aerts A."/>
            <person name="Riley R."/>
            <person name="Clum A."/>
            <person name="Lindquist E."/>
            <person name="Ence D."/>
            <person name="Campbell M."/>
            <person name="Kronenberg Z."/>
            <person name="Feau N."/>
            <person name="Dhillon B."/>
            <person name="Hamelin R."/>
            <person name="Burleigh J."/>
            <person name="Smith J."/>
            <person name="Yandell M."/>
            <person name="Nelson C."/>
            <person name="Grigoriev I."/>
            <person name="Davis J."/>
        </authorList>
    </citation>
    <scope>NUCLEOTIDE SEQUENCE</scope>
    <source>
        <strain evidence="3">G11</strain>
    </source>
</reference>
<dbReference type="OrthoDB" id="5598396at2759"/>
<dbReference type="InterPro" id="IPR010998">
    <property type="entry name" value="Integrase_recombinase_N"/>
</dbReference>
<dbReference type="SUPFAM" id="SSF47823">
    <property type="entry name" value="lambda integrase-like, N-terminal domain"/>
    <property type="match status" value="1"/>
</dbReference>
<accession>A0A9P6TFW6</accession>
<dbReference type="Proteomes" id="UP000886653">
    <property type="component" value="Unassembled WGS sequence"/>
</dbReference>
<dbReference type="GO" id="GO:0003677">
    <property type="term" value="F:DNA binding"/>
    <property type="evidence" value="ECO:0007669"/>
    <property type="project" value="UniProtKB-KW"/>
</dbReference>
<dbReference type="AlphaFoldDB" id="A0A9P6TFW6"/>